<keyword evidence="4" id="KW-1185">Reference proteome</keyword>
<dbReference type="InterPro" id="IPR027417">
    <property type="entry name" value="P-loop_NTPase"/>
</dbReference>
<evidence type="ECO:0000256" key="1">
    <source>
        <dbReference type="SAM" id="MobiDB-lite"/>
    </source>
</evidence>
<gene>
    <name evidence="3" type="ORF">CCH79_00019643</name>
</gene>
<proteinExistence type="predicted"/>
<reference evidence="3 4" key="1">
    <citation type="journal article" date="2018" name="G3 (Bethesda)">
        <title>A High-Quality Reference Genome for the Invasive Mosquitofish Gambusia affinis Using a Chicago Library.</title>
        <authorList>
            <person name="Hoffberg S.L."/>
            <person name="Troendle N.J."/>
            <person name="Glenn T.C."/>
            <person name="Mahmud O."/>
            <person name="Louha S."/>
            <person name="Chalopin D."/>
            <person name="Bennetzen J.L."/>
            <person name="Mauricio R."/>
        </authorList>
    </citation>
    <scope>NUCLEOTIDE SEQUENCE [LARGE SCALE GENOMIC DNA]</scope>
    <source>
        <strain evidence="3">NE01/NJP1002.9</strain>
        <tissue evidence="3">Muscle</tissue>
    </source>
</reference>
<dbReference type="STRING" id="33528.ENSGAFP00000004275"/>
<protein>
    <recommendedName>
        <fullName evidence="5">AIG1-type G domain-containing protein</fullName>
    </recommendedName>
</protein>
<dbReference type="Proteomes" id="UP000250572">
    <property type="component" value="Unassembled WGS sequence"/>
</dbReference>
<feature type="transmembrane region" description="Helical" evidence="2">
    <location>
        <begin position="386"/>
        <end position="407"/>
    </location>
</feature>
<keyword evidence="2" id="KW-0812">Transmembrane</keyword>
<organism evidence="3 4">
    <name type="scientific">Gambusia affinis</name>
    <name type="common">Western mosquitofish</name>
    <name type="synonym">Heterandria affinis</name>
    <dbReference type="NCBI Taxonomy" id="33528"/>
    <lineage>
        <taxon>Eukaryota</taxon>
        <taxon>Metazoa</taxon>
        <taxon>Chordata</taxon>
        <taxon>Craniata</taxon>
        <taxon>Vertebrata</taxon>
        <taxon>Euteleostomi</taxon>
        <taxon>Actinopterygii</taxon>
        <taxon>Neopterygii</taxon>
        <taxon>Teleostei</taxon>
        <taxon>Neoteleostei</taxon>
        <taxon>Acanthomorphata</taxon>
        <taxon>Ovalentaria</taxon>
        <taxon>Atherinomorphae</taxon>
        <taxon>Cyprinodontiformes</taxon>
        <taxon>Poeciliidae</taxon>
        <taxon>Poeciliinae</taxon>
        <taxon>Gambusia</taxon>
    </lineage>
</organism>
<feature type="region of interest" description="Disordered" evidence="1">
    <location>
        <begin position="327"/>
        <end position="348"/>
    </location>
</feature>
<evidence type="ECO:0000313" key="3">
    <source>
        <dbReference type="EMBL" id="PWA29929.1"/>
    </source>
</evidence>
<evidence type="ECO:0000256" key="2">
    <source>
        <dbReference type="SAM" id="Phobius"/>
    </source>
</evidence>
<dbReference type="EMBL" id="NHOQ01000479">
    <property type="protein sequence ID" value="PWA29929.1"/>
    <property type="molecule type" value="Genomic_DNA"/>
</dbReference>
<name>A0A315W2B1_GAMAF</name>
<evidence type="ECO:0000313" key="4">
    <source>
        <dbReference type="Proteomes" id="UP000250572"/>
    </source>
</evidence>
<feature type="non-terminal residue" evidence="3">
    <location>
        <position position="507"/>
    </location>
</feature>
<sequence length="507" mass="57156">MRTRRAQLHSSLDLSFHFFWFKNRAAESRRVHHRDSTRQNFIFCPLTAQSRQLETTFRCLKTGFNSSINSHIQHVSIGKQDHGVSGCFFSKQSLDYFHSFSFFCCESGRLENNQEDMRTRSRHADASSDLFGADQIIGPGKAPCTKPNPKVCFRSRPEDVPELPVITAPPSQNLVVLLVLKESLLLQNQEERLSTMRSAMKNMSFNRLNRLNRFSRVWWLYLNPLLYSHRWFSHFLPGAGILKSKSRVLRPLDVSLDKHTSITLLNFLLSAVKFSKTFEDKYHVFDNTVEDPGQVRGLVQKINRLVKGNGEKFYTNEMFKEAQRAKQEEEDQLIRENPEIDPEDARRQAEKDNSFIRVTLGAAAAGAATGAGVGAAIGVLGGPIGIAIGAGVGVNLGAILLFPVIPFPPTNTQLSRYPREWMDELPSSEIRVRASSFNLMAQKHWMLGLIYEYININKTNLLDPSSKTAIRTTEPISIFFRNSMSGSTSATQTSASGPVWILQNPVS</sequence>
<evidence type="ECO:0008006" key="5">
    <source>
        <dbReference type="Google" id="ProtNLM"/>
    </source>
</evidence>
<keyword evidence="2" id="KW-1133">Transmembrane helix</keyword>
<dbReference type="AlphaFoldDB" id="A0A315W2B1"/>
<dbReference type="Gene3D" id="3.40.50.300">
    <property type="entry name" value="P-loop containing nucleotide triphosphate hydrolases"/>
    <property type="match status" value="1"/>
</dbReference>
<accession>A0A315W2B1</accession>
<keyword evidence="2" id="KW-0472">Membrane</keyword>
<comment type="caution">
    <text evidence="3">The sequence shown here is derived from an EMBL/GenBank/DDBJ whole genome shotgun (WGS) entry which is preliminary data.</text>
</comment>
<feature type="transmembrane region" description="Helical" evidence="2">
    <location>
        <begin position="355"/>
        <end position="380"/>
    </location>
</feature>